<evidence type="ECO:0000313" key="2">
    <source>
        <dbReference type="EMBL" id="VAW33568.1"/>
    </source>
</evidence>
<evidence type="ECO:0000256" key="1">
    <source>
        <dbReference type="SAM" id="MobiDB-lite"/>
    </source>
</evidence>
<dbReference type="EMBL" id="UOEU01000459">
    <property type="protein sequence ID" value="VAW33568.1"/>
    <property type="molecule type" value="Genomic_DNA"/>
</dbReference>
<proteinExistence type="predicted"/>
<name>A0A3B0URP1_9ZZZZ</name>
<sequence length="101" mass="11712">MINATITEILDDLRAADETTRRFERRYWLSSADFYELYQQGQLDDGENMEDFALWAGFYQVKLDREAALQTLSHKRLRQLQARSQGQTISITPSEPSLPAI</sequence>
<feature type="compositionally biased region" description="Polar residues" evidence="1">
    <location>
        <begin position="82"/>
        <end position="95"/>
    </location>
</feature>
<dbReference type="AlphaFoldDB" id="A0A3B0URP1"/>
<reference evidence="2" key="1">
    <citation type="submission" date="2018-06" db="EMBL/GenBank/DDBJ databases">
        <authorList>
            <person name="Zhirakovskaya E."/>
        </authorList>
    </citation>
    <scope>NUCLEOTIDE SEQUENCE</scope>
</reference>
<feature type="region of interest" description="Disordered" evidence="1">
    <location>
        <begin position="82"/>
        <end position="101"/>
    </location>
</feature>
<gene>
    <name evidence="2" type="ORF">MNBD_CHLOROFLEXI01-2694</name>
</gene>
<accession>A0A3B0URP1</accession>
<organism evidence="2">
    <name type="scientific">hydrothermal vent metagenome</name>
    <dbReference type="NCBI Taxonomy" id="652676"/>
    <lineage>
        <taxon>unclassified sequences</taxon>
        <taxon>metagenomes</taxon>
        <taxon>ecological metagenomes</taxon>
    </lineage>
</organism>
<protein>
    <recommendedName>
        <fullName evidence="3">Phage protein</fullName>
    </recommendedName>
</protein>
<evidence type="ECO:0008006" key="3">
    <source>
        <dbReference type="Google" id="ProtNLM"/>
    </source>
</evidence>